<evidence type="ECO:0008006" key="4">
    <source>
        <dbReference type="Google" id="ProtNLM"/>
    </source>
</evidence>
<accession>A0A7W7U6N2</accession>
<reference evidence="2 3" key="1">
    <citation type="submission" date="2020-08" db="EMBL/GenBank/DDBJ databases">
        <title>Genomic Encyclopedia of Type Strains, Phase III (KMG-III): the genomes of soil and plant-associated and newly described type strains.</title>
        <authorList>
            <person name="Whitman W."/>
        </authorList>
    </citation>
    <scope>NUCLEOTIDE SEQUENCE [LARGE SCALE GENOMIC DNA]</scope>
    <source>
        <strain evidence="2 3">SFB5A</strain>
    </source>
</reference>
<dbReference type="Proteomes" id="UP000582643">
    <property type="component" value="Unassembled WGS sequence"/>
</dbReference>
<dbReference type="Gene3D" id="2.50.20.20">
    <property type="match status" value="1"/>
</dbReference>
<feature type="chain" id="PRO_5039247183" description="Lipoprotein" evidence="1">
    <location>
        <begin position="25"/>
        <end position="248"/>
    </location>
</feature>
<keyword evidence="3" id="KW-1185">Reference proteome</keyword>
<feature type="signal peptide" evidence="1">
    <location>
        <begin position="1"/>
        <end position="24"/>
    </location>
</feature>
<sequence length="248" mass="25792">MHAKPRTRRTAVTAVLCAAFALGAACGPVADDAKPAGPFGGMTGSQIVDKAFAATRAAKSVTVDVDEQGPVDPLKAYLSLDTQGRCTGTLTLGVDRTVELIRPGGKSVYMRFDEAFLREQVEEDGPETQDAMVKDLKGRWVKGPVSDPDNQGMLELCDLKTLLGGFEQGASGIVKGAETTVGGQKALALTEPGDGGESSTVYVATQGTPYVLRIVTKGGDEPGTITFSKYGKPVEAKVPAAKDVVTTG</sequence>
<dbReference type="RefSeq" id="WP_184932636.1">
    <property type="nucleotide sequence ID" value="NZ_JACHJY010000011.1"/>
</dbReference>
<protein>
    <recommendedName>
        <fullName evidence="4">Lipoprotein</fullName>
    </recommendedName>
</protein>
<keyword evidence="1" id="KW-0732">Signal</keyword>
<evidence type="ECO:0000313" key="2">
    <source>
        <dbReference type="EMBL" id="MBB4986048.1"/>
    </source>
</evidence>
<name>A0A7W7U6N2_9ACTN</name>
<dbReference type="PROSITE" id="PS51257">
    <property type="entry name" value="PROKAR_LIPOPROTEIN"/>
    <property type="match status" value="1"/>
</dbReference>
<comment type="caution">
    <text evidence="2">The sequence shown here is derived from an EMBL/GenBank/DDBJ whole genome shotgun (WGS) entry which is preliminary data.</text>
</comment>
<dbReference type="AlphaFoldDB" id="A0A7W7U6N2"/>
<gene>
    <name evidence="2" type="ORF">GGE06_007010</name>
</gene>
<evidence type="ECO:0000256" key="1">
    <source>
        <dbReference type="SAM" id="SignalP"/>
    </source>
</evidence>
<evidence type="ECO:0000313" key="3">
    <source>
        <dbReference type="Proteomes" id="UP000582643"/>
    </source>
</evidence>
<proteinExistence type="predicted"/>
<dbReference type="EMBL" id="JACHJY010000011">
    <property type="protein sequence ID" value="MBB4986048.1"/>
    <property type="molecule type" value="Genomic_DNA"/>
</dbReference>
<organism evidence="2 3">
    <name type="scientific">Streptomyces nymphaeiformis</name>
    <dbReference type="NCBI Taxonomy" id="2663842"/>
    <lineage>
        <taxon>Bacteria</taxon>
        <taxon>Bacillati</taxon>
        <taxon>Actinomycetota</taxon>
        <taxon>Actinomycetes</taxon>
        <taxon>Kitasatosporales</taxon>
        <taxon>Streptomycetaceae</taxon>
        <taxon>Streptomyces</taxon>
    </lineage>
</organism>